<proteinExistence type="predicted"/>
<dbReference type="Pfam" id="PF00072">
    <property type="entry name" value="Response_reg"/>
    <property type="match status" value="1"/>
</dbReference>
<dbReference type="EMBL" id="BORB01000022">
    <property type="protein sequence ID" value="GIN58357.1"/>
    <property type="molecule type" value="Genomic_DNA"/>
</dbReference>
<keyword evidence="7" id="KW-0804">Transcription</keyword>
<dbReference type="CDD" id="cd17536">
    <property type="entry name" value="REC_YesN-like"/>
    <property type="match status" value="1"/>
</dbReference>
<dbReference type="PANTHER" id="PTHR42713">
    <property type="entry name" value="HISTIDINE KINASE-RELATED"/>
    <property type="match status" value="1"/>
</dbReference>
<evidence type="ECO:0000256" key="5">
    <source>
        <dbReference type="ARBA" id="ARBA00023015"/>
    </source>
</evidence>
<evidence type="ECO:0000313" key="12">
    <source>
        <dbReference type="Proteomes" id="UP000679950"/>
    </source>
</evidence>
<feature type="modified residue" description="4-aspartylphosphate" evidence="8">
    <location>
        <position position="56"/>
    </location>
</feature>
<keyword evidence="3 8" id="KW-0597">Phosphoprotein</keyword>
<dbReference type="InterPro" id="IPR018060">
    <property type="entry name" value="HTH_AraC"/>
</dbReference>
<feature type="domain" description="HTH araC/xylS-type" evidence="9">
    <location>
        <begin position="274"/>
        <end position="372"/>
    </location>
</feature>
<dbReference type="InterPro" id="IPR051552">
    <property type="entry name" value="HptR"/>
</dbReference>
<evidence type="ECO:0008006" key="13">
    <source>
        <dbReference type="Google" id="ProtNLM"/>
    </source>
</evidence>
<dbReference type="Gene3D" id="1.10.10.60">
    <property type="entry name" value="Homeodomain-like"/>
    <property type="match status" value="2"/>
</dbReference>
<feature type="domain" description="Response regulatory" evidence="10">
    <location>
        <begin position="4"/>
        <end position="121"/>
    </location>
</feature>
<evidence type="ECO:0000256" key="8">
    <source>
        <dbReference type="PROSITE-ProRule" id="PRU00169"/>
    </source>
</evidence>
<evidence type="ECO:0000256" key="4">
    <source>
        <dbReference type="ARBA" id="ARBA00023012"/>
    </source>
</evidence>
<dbReference type="InterPro" id="IPR011006">
    <property type="entry name" value="CheY-like_superfamily"/>
</dbReference>
<organism evidence="11 12">
    <name type="scientific">Lederbergia ruris</name>
    <dbReference type="NCBI Taxonomy" id="217495"/>
    <lineage>
        <taxon>Bacteria</taxon>
        <taxon>Bacillati</taxon>
        <taxon>Bacillota</taxon>
        <taxon>Bacilli</taxon>
        <taxon>Bacillales</taxon>
        <taxon>Bacillaceae</taxon>
        <taxon>Lederbergia</taxon>
    </lineage>
</organism>
<comment type="subcellular location">
    <subcellularLocation>
        <location evidence="1">Cytoplasm</location>
    </subcellularLocation>
</comment>
<keyword evidence="6" id="KW-0238">DNA-binding</keyword>
<sequence>MMFSILIVDDEWTIREGLKRTVPWKEWGIKVIGTATNGNEALEMLTQFHVDILLTDIRMPGISGLELIERCRSQFPDLILVLLTGHDEFEYAQKAIKLGADDFLLKPTNVDELEATMRSITNDLYIKQAEKNNILALFIKDAIQHNTLQNIEKIQSIGNIRPQYGFIIVRSQAEKIAHATLESVQLIDDKVSQQVYFCHSLKNGEHWEETIQKLKNHYSRMECRATFHISLLADDLNQLITIYKQANSASQLYKTSENITIFQYHDDQYTLDFEKVIQYIQQHYQEAISQTELAAKLNMSNSYFSKLFKQHTGINFVDYLTLKRMEVAKELLLSTTLKTYEVAAEVGYEESRYFSQLFKKTTGLTPLQFRENGSLGKLSKE</sequence>
<evidence type="ECO:0000313" key="11">
    <source>
        <dbReference type="EMBL" id="GIN58357.1"/>
    </source>
</evidence>
<dbReference type="PRINTS" id="PR00032">
    <property type="entry name" value="HTHARAC"/>
</dbReference>
<evidence type="ECO:0000256" key="7">
    <source>
        <dbReference type="ARBA" id="ARBA00023163"/>
    </source>
</evidence>
<reference evidence="11 12" key="1">
    <citation type="submission" date="2021-03" db="EMBL/GenBank/DDBJ databases">
        <title>Antimicrobial resistance genes in bacteria isolated from Japanese honey, and their potential for conferring macrolide and lincosamide resistance in the American foulbrood pathogen Paenibacillus larvae.</title>
        <authorList>
            <person name="Okamoto M."/>
            <person name="Kumagai M."/>
            <person name="Kanamori H."/>
            <person name="Takamatsu D."/>
        </authorList>
    </citation>
    <scope>NUCLEOTIDE SEQUENCE [LARGE SCALE GENOMIC DNA]</scope>
    <source>
        <strain evidence="11 12">J8TS2</strain>
    </source>
</reference>
<comment type="caution">
    <text evidence="11">The sequence shown here is derived from an EMBL/GenBank/DDBJ whole genome shotgun (WGS) entry which is preliminary data.</text>
</comment>
<dbReference type="Pfam" id="PF12833">
    <property type="entry name" value="HTH_18"/>
    <property type="match status" value="1"/>
</dbReference>
<evidence type="ECO:0000259" key="10">
    <source>
        <dbReference type="PROSITE" id="PS50110"/>
    </source>
</evidence>
<dbReference type="Gene3D" id="3.40.50.2300">
    <property type="match status" value="1"/>
</dbReference>
<evidence type="ECO:0000256" key="6">
    <source>
        <dbReference type="ARBA" id="ARBA00023125"/>
    </source>
</evidence>
<dbReference type="RefSeq" id="WP_158321542.1">
    <property type="nucleotide sequence ID" value="NZ_BORB01000022.1"/>
</dbReference>
<dbReference type="SUPFAM" id="SSF52172">
    <property type="entry name" value="CheY-like"/>
    <property type="match status" value="1"/>
</dbReference>
<dbReference type="Proteomes" id="UP000679950">
    <property type="component" value="Unassembled WGS sequence"/>
</dbReference>
<accession>A0ABQ4KKE0</accession>
<evidence type="ECO:0000256" key="1">
    <source>
        <dbReference type="ARBA" id="ARBA00004496"/>
    </source>
</evidence>
<dbReference type="PANTHER" id="PTHR42713:SF3">
    <property type="entry name" value="TRANSCRIPTIONAL REGULATORY PROTEIN HPTR"/>
    <property type="match status" value="1"/>
</dbReference>
<evidence type="ECO:0000256" key="3">
    <source>
        <dbReference type="ARBA" id="ARBA00022553"/>
    </source>
</evidence>
<keyword evidence="5" id="KW-0805">Transcription regulation</keyword>
<evidence type="ECO:0000256" key="2">
    <source>
        <dbReference type="ARBA" id="ARBA00022490"/>
    </source>
</evidence>
<keyword evidence="2" id="KW-0963">Cytoplasm</keyword>
<evidence type="ECO:0000259" key="9">
    <source>
        <dbReference type="PROSITE" id="PS01124"/>
    </source>
</evidence>
<dbReference type="InterPro" id="IPR020449">
    <property type="entry name" value="Tscrpt_reg_AraC-type_HTH"/>
</dbReference>
<dbReference type="InterPro" id="IPR001789">
    <property type="entry name" value="Sig_transdc_resp-reg_receiver"/>
</dbReference>
<dbReference type="SMART" id="SM00448">
    <property type="entry name" value="REC"/>
    <property type="match status" value="1"/>
</dbReference>
<dbReference type="PROSITE" id="PS01124">
    <property type="entry name" value="HTH_ARAC_FAMILY_2"/>
    <property type="match status" value="1"/>
</dbReference>
<dbReference type="PROSITE" id="PS50110">
    <property type="entry name" value="RESPONSE_REGULATORY"/>
    <property type="match status" value="1"/>
</dbReference>
<name>A0ABQ4KKE0_9BACI</name>
<dbReference type="SUPFAM" id="SSF46689">
    <property type="entry name" value="Homeodomain-like"/>
    <property type="match status" value="2"/>
</dbReference>
<keyword evidence="4" id="KW-0902">Two-component regulatory system</keyword>
<protein>
    <recommendedName>
        <fullName evidence="13">Response regulator</fullName>
    </recommendedName>
</protein>
<keyword evidence="12" id="KW-1185">Reference proteome</keyword>
<dbReference type="InterPro" id="IPR009057">
    <property type="entry name" value="Homeodomain-like_sf"/>
</dbReference>
<gene>
    <name evidence="11" type="ORF">J8TS2_26760</name>
</gene>
<dbReference type="SMART" id="SM00342">
    <property type="entry name" value="HTH_ARAC"/>
    <property type="match status" value="1"/>
</dbReference>